<feature type="compositionally biased region" description="Polar residues" evidence="1">
    <location>
        <begin position="1"/>
        <end position="11"/>
    </location>
</feature>
<gene>
    <name evidence="2" type="ORF">M9458_049653</name>
</gene>
<feature type="non-terminal residue" evidence="2">
    <location>
        <position position="1"/>
    </location>
</feature>
<accession>A0ABD0MZP1</accession>
<feature type="non-terminal residue" evidence="2">
    <location>
        <position position="68"/>
    </location>
</feature>
<evidence type="ECO:0000256" key="1">
    <source>
        <dbReference type="SAM" id="MobiDB-lite"/>
    </source>
</evidence>
<evidence type="ECO:0000313" key="3">
    <source>
        <dbReference type="Proteomes" id="UP001529510"/>
    </source>
</evidence>
<protein>
    <submittedName>
        <fullName evidence="2">Uncharacterized protein</fullName>
    </submittedName>
</protein>
<evidence type="ECO:0000313" key="2">
    <source>
        <dbReference type="EMBL" id="KAL0155390.1"/>
    </source>
</evidence>
<sequence>SSTGVPTQATINKKAKSRPLDKDSRNKNRLSHTKGKRPPQPPELSGGTKRLPGGQQPPSRRQRSVNTQ</sequence>
<comment type="caution">
    <text evidence="2">The sequence shown here is derived from an EMBL/GenBank/DDBJ whole genome shotgun (WGS) entry which is preliminary data.</text>
</comment>
<dbReference type="AlphaFoldDB" id="A0ABD0MZP1"/>
<name>A0ABD0MZP1_CIRMR</name>
<proteinExistence type="predicted"/>
<feature type="compositionally biased region" description="Polar residues" evidence="1">
    <location>
        <begin position="56"/>
        <end position="68"/>
    </location>
</feature>
<organism evidence="2 3">
    <name type="scientific">Cirrhinus mrigala</name>
    <name type="common">Mrigala</name>
    <dbReference type="NCBI Taxonomy" id="683832"/>
    <lineage>
        <taxon>Eukaryota</taxon>
        <taxon>Metazoa</taxon>
        <taxon>Chordata</taxon>
        <taxon>Craniata</taxon>
        <taxon>Vertebrata</taxon>
        <taxon>Euteleostomi</taxon>
        <taxon>Actinopterygii</taxon>
        <taxon>Neopterygii</taxon>
        <taxon>Teleostei</taxon>
        <taxon>Ostariophysi</taxon>
        <taxon>Cypriniformes</taxon>
        <taxon>Cyprinidae</taxon>
        <taxon>Labeoninae</taxon>
        <taxon>Labeonini</taxon>
        <taxon>Cirrhinus</taxon>
    </lineage>
</organism>
<dbReference type="EMBL" id="JAMKFB020000025">
    <property type="protein sequence ID" value="KAL0155390.1"/>
    <property type="molecule type" value="Genomic_DNA"/>
</dbReference>
<feature type="compositionally biased region" description="Basic residues" evidence="1">
    <location>
        <begin position="27"/>
        <end position="37"/>
    </location>
</feature>
<keyword evidence="3" id="KW-1185">Reference proteome</keyword>
<dbReference type="Proteomes" id="UP001529510">
    <property type="component" value="Unassembled WGS sequence"/>
</dbReference>
<feature type="region of interest" description="Disordered" evidence="1">
    <location>
        <begin position="1"/>
        <end position="68"/>
    </location>
</feature>
<reference evidence="2 3" key="1">
    <citation type="submission" date="2024-05" db="EMBL/GenBank/DDBJ databases">
        <title>Genome sequencing and assembly of Indian major carp, Cirrhinus mrigala (Hamilton, 1822).</title>
        <authorList>
            <person name="Mohindra V."/>
            <person name="Chowdhury L.M."/>
            <person name="Lal K."/>
            <person name="Jena J.K."/>
        </authorList>
    </citation>
    <scope>NUCLEOTIDE SEQUENCE [LARGE SCALE GENOMIC DNA]</scope>
    <source>
        <strain evidence="2">CM1030</strain>
        <tissue evidence="2">Blood</tissue>
    </source>
</reference>